<evidence type="ECO:0000259" key="2">
    <source>
        <dbReference type="Pfam" id="PF05303"/>
    </source>
</evidence>
<organism evidence="3 4">
    <name type="scientific">Patella caerulea</name>
    <name type="common">Rayed Mediterranean limpet</name>
    <dbReference type="NCBI Taxonomy" id="87958"/>
    <lineage>
        <taxon>Eukaryota</taxon>
        <taxon>Metazoa</taxon>
        <taxon>Spiralia</taxon>
        <taxon>Lophotrochozoa</taxon>
        <taxon>Mollusca</taxon>
        <taxon>Gastropoda</taxon>
        <taxon>Patellogastropoda</taxon>
        <taxon>Patelloidea</taxon>
        <taxon>Patellidae</taxon>
        <taxon>Patella</taxon>
    </lineage>
</organism>
<accession>A0AAN8PIR6</accession>
<dbReference type="Proteomes" id="UP001347796">
    <property type="component" value="Unassembled WGS sequence"/>
</dbReference>
<feature type="domain" description="GSKIP" evidence="2">
    <location>
        <begin position="17"/>
        <end position="115"/>
    </location>
</feature>
<gene>
    <name evidence="3" type="ORF">SNE40_019448</name>
</gene>
<dbReference type="Gene3D" id="3.30.2280.10">
    <property type="entry name" value="Hypothetical protein (hspc210)"/>
    <property type="match status" value="1"/>
</dbReference>
<dbReference type="GO" id="GO:0005737">
    <property type="term" value="C:cytoplasm"/>
    <property type="evidence" value="ECO:0007669"/>
    <property type="project" value="TreeGrafter"/>
</dbReference>
<reference evidence="3 4" key="1">
    <citation type="submission" date="2024-01" db="EMBL/GenBank/DDBJ databases">
        <title>The genome of the rayed Mediterranean limpet Patella caerulea (Linnaeus, 1758).</title>
        <authorList>
            <person name="Anh-Thu Weber A."/>
            <person name="Halstead-Nussloch G."/>
        </authorList>
    </citation>
    <scope>NUCLEOTIDE SEQUENCE [LARGE SCALE GENOMIC DNA]</scope>
    <source>
        <strain evidence="3">AATW-2023a</strain>
        <tissue evidence="3">Whole specimen</tissue>
    </source>
</reference>
<comment type="caution">
    <text evidence="3">The sequence shown here is derived from an EMBL/GenBank/DDBJ whole genome shotgun (WGS) entry which is preliminary data.</text>
</comment>
<keyword evidence="4" id="KW-1185">Reference proteome</keyword>
<dbReference type="InterPro" id="IPR037395">
    <property type="entry name" value="GSKIP"/>
</dbReference>
<dbReference type="SUPFAM" id="SSF103107">
    <property type="entry name" value="Hypothetical protein c14orf129, hspc210"/>
    <property type="match status" value="1"/>
</dbReference>
<dbReference type="GO" id="GO:0051018">
    <property type="term" value="F:protein kinase A binding"/>
    <property type="evidence" value="ECO:0007669"/>
    <property type="project" value="TreeGrafter"/>
</dbReference>
<dbReference type="GO" id="GO:0060828">
    <property type="term" value="P:regulation of canonical Wnt signaling pathway"/>
    <property type="evidence" value="ECO:0007669"/>
    <property type="project" value="InterPro"/>
</dbReference>
<dbReference type="PANTHER" id="PTHR12490:SF4">
    <property type="entry name" value="GSK3B-INTERACTING PROTEIN"/>
    <property type="match status" value="1"/>
</dbReference>
<sequence>MADDTGRECIENYEPLKIEADQVVKEVAFAVKSVDISSKIPSRENEVYLNLRTMEGSVYCVELSVQGFRVVGLCFDTIDDNEHSQHFETIYSLLDSVSPGYRQTFGDALMKKLAMLERNSDEDEAMSQD</sequence>
<name>A0AAN8PIR6_PATCE</name>
<protein>
    <recommendedName>
        <fullName evidence="2">GSKIP domain-containing protein</fullName>
    </recommendedName>
</protein>
<dbReference type="InterPro" id="IPR023231">
    <property type="entry name" value="GSKIP_dom_sf"/>
</dbReference>
<dbReference type="Pfam" id="PF05303">
    <property type="entry name" value="GSKIP_dom"/>
    <property type="match status" value="1"/>
</dbReference>
<proteinExistence type="inferred from homology"/>
<evidence type="ECO:0000313" key="4">
    <source>
        <dbReference type="Proteomes" id="UP001347796"/>
    </source>
</evidence>
<dbReference type="AlphaFoldDB" id="A0AAN8PIR6"/>
<comment type="similarity">
    <text evidence="1">Belongs to the GSKIP family.</text>
</comment>
<dbReference type="EMBL" id="JAZGQO010000014">
    <property type="protein sequence ID" value="KAK6171210.1"/>
    <property type="molecule type" value="Genomic_DNA"/>
</dbReference>
<evidence type="ECO:0000313" key="3">
    <source>
        <dbReference type="EMBL" id="KAK6171210.1"/>
    </source>
</evidence>
<dbReference type="GO" id="GO:0019207">
    <property type="term" value="F:kinase regulator activity"/>
    <property type="evidence" value="ECO:0007669"/>
    <property type="project" value="TreeGrafter"/>
</dbReference>
<dbReference type="PANTHER" id="PTHR12490">
    <property type="entry name" value="GSK3B-INTERACTING PROTEIN"/>
    <property type="match status" value="1"/>
</dbReference>
<dbReference type="InterPro" id="IPR007967">
    <property type="entry name" value="GSKIP_dom"/>
</dbReference>
<evidence type="ECO:0000256" key="1">
    <source>
        <dbReference type="ARBA" id="ARBA00009571"/>
    </source>
</evidence>